<comment type="pathway">
    <text evidence="1">Lipid metabolism; fatty acid beta-oxidation.</text>
</comment>
<keyword evidence="3" id="KW-0276">Fatty acid metabolism</keyword>
<keyword evidence="7" id="KW-0443">Lipid metabolism</keyword>
<accession>A0A059G076</accession>
<evidence type="ECO:0000256" key="1">
    <source>
        <dbReference type="ARBA" id="ARBA00005005"/>
    </source>
</evidence>
<comment type="caution">
    <text evidence="13">The sequence shown here is derived from an EMBL/GenBank/DDBJ whole genome shotgun (WGS) entry which is preliminary data.</text>
</comment>
<dbReference type="Pfam" id="PF00378">
    <property type="entry name" value="ECH_1"/>
    <property type="match status" value="1"/>
</dbReference>
<dbReference type="Pfam" id="PF02737">
    <property type="entry name" value="3HCDH_N"/>
    <property type="match status" value="1"/>
</dbReference>
<comment type="similarity">
    <text evidence="2">In the central section; belongs to the 3-hydroxyacyl-CoA dehydrogenase family.</text>
</comment>
<evidence type="ECO:0000313" key="14">
    <source>
        <dbReference type="Proteomes" id="UP000025061"/>
    </source>
</evidence>
<dbReference type="AlphaFoldDB" id="A0A059G076"/>
<evidence type="ECO:0000313" key="13">
    <source>
        <dbReference type="EMBL" id="KCZ96387.1"/>
    </source>
</evidence>
<dbReference type="Gene3D" id="3.90.226.10">
    <property type="entry name" value="2-enoyl-CoA Hydratase, Chain A, domain 1"/>
    <property type="match status" value="1"/>
</dbReference>
<dbReference type="Pfam" id="PF00725">
    <property type="entry name" value="3HCDH"/>
    <property type="match status" value="1"/>
</dbReference>
<dbReference type="Proteomes" id="UP000025061">
    <property type="component" value="Unassembled WGS sequence"/>
</dbReference>
<dbReference type="SUPFAM" id="SSF52096">
    <property type="entry name" value="ClpP/crotonase"/>
    <property type="match status" value="1"/>
</dbReference>
<dbReference type="PANTHER" id="PTHR43612">
    <property type="entry name" value="TRIFUNCTIONAL ENZYME SUBUNIT ALPHA"/>
    <property type="match status" value="1"/>
</dbReference>
<reference evidence="13 14" key="1">
    <citation type="submission" date="2013-04" db="EMBL/GenBank/DDBJ databases">
        <title>Hyphomonas hirschiana VP5 Genome Sequencing.</title>
        <authorList>
            <person name="Lai Q."/>
            <person name="Shao Z."/>
        </authorList>
    </citation>
    <scope>NUCLEOTIDE SEQUENCE [LARGE SCALE GENOMIC DNA]</scope>
    <source>
        <strain evidence="13 14">VP5</strain>
    </source>
</reference>
<gene>
    <name evidence="13" type="ORF">HHI_01870</name>
</gene>
<evidence type="ECO:0000256" key="10">
    <source>
        <dbReference type="ARBA" id="ARBA00049556"/>
    </source>
</evidence>
<dbReference type="InterPro" id="IPR008927">
    <property type="entry name" value="6-PGluconate_DH-like_C_sf"/>
</dbReference>
<dbReference type="CDD" id="cd06558">
    <property type="entry name" value="crotonase-like"/>
    <property type="match status" value="1"/>
</dbReference>
<evidence type="ECO:0000256" key="2">
    <source>
        <dbReference type="ARBA" id="ARBA00007005"/>
    </source>
</evidence>
<comment type="catalytic activity">
    <reaction evidence="10">
        <text>a (3S)-3-hydroxyacyl-CoA + NAD(+) = a 3-oxoacyl-CoA + NADH + H(+)</text>
        <dbReference type="Rhea" id="RHEA:22432"/>
        <dbReference type="ChEBI" id="CHEBI:15378"/>
        <dbReference type="ChEBI" id="CHEBI:57318"/>
        <dbReference type="ChEBI" id="CHEBI:57540"/>
        <dbReference type="ChEBI" id="CHEBI:57945"/>
        <dbReference type="ChEBI" id="CHEBI:90726"/>
        <dbReference type="EC" id="1.1.1.35"/>
    </reaction>
</comment>
<protein>
    <submittedName>
        <fullName evidence="13">Enoyl-CoA hydratase/3-hydroxyacyl-CoA dehydrogenase/3-hydroxybutyryl-CoA epimerase</fullName>
    </submittedName>
</protein>
<dbReference type="InterPro" id="IPR006108">
    <property type="entry name" value="3HC_DH_C"/>
</dbReference>
<dbReference type="SUPFAM" id="SSF51735">
    <property type="entry name" value="NAD(P)-binding Rossmann-fold domains"/>
    <property type="match status" value="1"/>
</dbReference>
<dbReference type="Gene3D" id="1.10.1040.50">
    <property type="match status" value="1"/>
</dbReference>
<proteinExistence type="inferred from homology"/>
<evidence type="ECO:0000259" key="11">
    <source>
        <dbReference type="Pfam" id="PF00725"/>
    </source>
</evidence>
<dbReference type="InterPro" id="IPR036291">
    <property type="entry name" value="NAD(P)-bd_dom_sf"/>
</dbReference>
<dbReference type="EMBL" id="ARYI01000001">
    <property type="protein sequence ID" value="KCZ96387.1"/>
    <property type="molecule type" value="Genomic_DNA"/>
</dbReference>
<dbReference type="RefSeq" id="WP_011645701.1">
    <property type="nucleotide sequence ID" value="NZ_ARYI01000001.1"/>
</dbReference>
<dbReference type="InterPro" id="IPR006176">
    <property type="entry name" value="3-OHacyl-CoA_DH_NAD-bd"/>
</dbReference>
<evidence type="ECO:0000256" key="8">
    <source>
        <dbReference type="ARBA" id="ARBA00023239"/>
    </source>
</evidence>
<feature type="domain" description="3-hydroxyacyl-CoA dehydrogenase NAD binding" evidence="12">
    <location>
        <begin position="331"/>
        <end position="509"/>
    </location>
</feature>
<evidence type="ECO:0000256" key="3">
    <source>
        <dbReference type="ARBA" id="ARBA00022832"/>
    </source>
</evidence>
<evidence type="ECO:0000256" key="4">
    <source>
        <dbReference type="ARBA" id="ARBA00022963"/>
    </source>
</evidence>
<dbReference type="UniPathway" id="UPA00659"/>
<evidence type="ECO:0000256" key="6">
    <source>
        <dbReference type="ARBA" id="ARBA00023027"/>
    </source>
</evidence>
<keyword evidence="8" id="KW-0456">Lyase</keyword>
<keyword evidence="14" id="KW-1185">Reference proteome</keyword>
<keyword evidence="5" id="KW-0560">Oxidoreductase</keyword>
<evidence type="ECO:0000259" key="12">
    <source>
        <dbReference type="Pfam" id="PF02737"/>
    </source>
</evidence>
<dbReference type="PANTHER" id="PTHR43612:SF3">
    <property type="entry name" value="TRIFUNCTIONAL ENZYME SUBUNIT ALPHA, MITOCHONDRIAL"/>
    <property type="match status" value="1"/>
</dbReference>
<sequence>MKLETFKFDIDADGIAHAIFDVPGRSMNTLTGKAVQDIIAITQEVASNEKITGLVISSGKESGFCAGADLGEMGNRAGAGGEQKKKSEDELKKEQFEAGFALNGTLRKLETCGKPVAVALNGLALGGGLEVALACHYRVAANDNPRIQFGLPEAKIGLLPGAGGTQRLPRLVGVQAALPLILQGESFNAEKAHSMGVVQELAPGAETVARAKAWVKANPKAKAPWDEKGYKVPGGVPHKSPGAGQVATMANMMLASKTYGNYPAQKNILSCIYEGIQVPIDAGLRIETRYFINTQQRPEAKAMIRSLFLSTQALSKGANRPSGFEKAELKKVGIIGAGLMGAGIAYEQARAGIRTVLVDVKQEAAEKGKQYAVRLVEKDISRGKSTKEKGDALLSLITPTTDYKLLEDCDLIVEAVYEDIDLKHKVLADAEAALGENAIVGSNTSTLPITQLSTPLKRKDKFIGIHFFSPVERMGLVEIIMGKETSQETLAKTIDYVLKIRKTPIVVNDSRGFYTSRCFGTYTQEGLEMLSEGIKPAIIENVGRQAGMPMGPLEVSDSVGLDTALKVGRATAKAVGFDYNEAPLGRMMAWIVEDKGRVGRKAGKGFYDYNDQGKPDRIWPDLNEQVEVKIDECPPALKKELTNRLLIRQAIEVSRCFEEGVIQDARDGDIGSILAWGFAPYTGGCVSYMDLIWGVPAFVAEADRLAEKYGERFRPGKLLREMAEKGQSFYERFPPAGEKKAAA</sequence>
<evidence type="ECO:0000256" key="9">
    <source>
        <dbReference type="ARBA" id="ARBA00023268"/>
    </source>
</evidence>
<keyword evidence="4" id="KW-0442">Lipid degradation</keyword>
<evidence type="ECO:0000256" key="5">
    <source>
        <dbReference type="ARBA" id="ARBA00023002"/>
    </source>
</evidence>
<evidence type="ECO:0000256" key="7">
    <source>
        <dbReference type="ARBA" id="ARBA00023098"/>
    </source>
</evidence>
<dbReference type="InterPro" id="IPR029045">
    <property type="entry name" value="ClpP/crotonase-like_dom_sf"/>
</dbReference>
<dbReference type="GO" id="GO:0004300">
    <property type="term" value="F:enoyl-CoA hydratase activity"/>
    <property type="evidence" value="ECO:0007669"/>
    <property type="project" value="TreeGrafter"/>
</dbReference>
<dbReference type="SUPFAM" id="SSF48179">
    <property type="entry name" value="6-phosphogluconate dehydrogenase C-terminal domain-like"/>
    <property type="match status" value="2"/>
</dbReference>
<dbReference type="GO" id="GO:0016509">
    <property type="term" value="F:long-chain (3S)-3-hydroxyacyl-CoA dehydrogenase (NAD+) activity"/>
    <property type="evidence" value="ECO:0007669"/>
    <property type="project" value="TreeGrafter"/>
</dbReference>
<dbReference type="GO" id="GO:0006635">
    <property type="term" value="P:fatty acid beta-oxidation"/>
    <property type="evidence" value="ECO:0007669"/>
    <property type="project" value="UniProtKB-UniPathway"/>
</dbReference>
<dbReference type="Gene3D" id="3.40.50.720">
    <property type="entry name" value="NAD(P)-binding Rossmann-like Domain"/>
    <property type="match status" value="1"/>
</dbReference>
<dbReference type="OrthoDB" id="9771883at2"/>
<organism evidence="13 14">
    <name type="scientific">Hyphomonas hirschiana VP5</name>
    <dbReference type="NCBI Taxonomy" id="1280951"/>
    <lineage>
        <taxon>Bacteria</taxon>
        <taxon>Pseudomonadati</taxon>
        <taxon>Pseudomonadota</taxon>
        <taxon>Alphaproteobacteria</taxon>
        <taxon>Hyphomonadales</taxon>
        <taxon>Hyphomonadaceae</taxon>
        <taxon>Hyphomonas</taxon>
    </lineage>
</organism>
<dbReference type="InterPro" id="IPR050136">
    <property type="entry name" value="FA_oxidation_alpha_subunit"/>
</dbReference>
<name>A0A059G076_9PROT</name>
<dbReference type="InterPro" id="IPR001753">
    <property type="entry name" value="Enoyl-CoA_hydra/iso"/>
</dbReference>
<keyword evidence="6" id="KW-0520">NAD</keyword>
<keyword evidence="9" id="KW-0511">Multifunctional enzyme</keyword>
<dbReference type="PATRIC" id="fig|1280951.3.peg.376"/>
<feature type="domain" description="3-hydroxyacyl-CoA dehydrogenase C-terminal" evidence="11">
    <location>
        <begin position="512"/>
        <end position="609"/>
    </location>
</feature>
<dbReference type="GO" id="GO:0070403">
    <property type="term" value="F:NAD+ binding"/>
    <property type="evidence" value="ECO:0007669"/>
    <property type="project" value="InterPro"/>
</dbReference>
<dbReference type="FunFam" id="3.40.50.720:FF:000009">
    <property type="entry name" value="Fatty oxidation complex, alpha subunit"/>
    <property type="match status" value="1"/>
</dbReference>